<name>A0A1M6H8T3_MALRU</name>
<evidence type="ECO:0000313" key="2">
    <source>
        <dbReference type="EMBL" id="SHJ18624.1"/>
    </source>
</evidence>
<dbReference type="EMBL" id="FQZT01000005">
    <property type="protein sequence ID" value="SHJ18624.1"/>
    <property type="molecule type" value="Genomic_DNA"/>
</dbReference>
<dbReference type="InterPro" id="IPR010359">
    <property type="entry name" value="IrrE_HExxH"/>
</dbReference>
<organism evidence="2 3">
    <name type="scientific">Malonomonas rubra DSM 5091</name>
    <dbReference type="NCBI Taxonomy" id="1122189"/>
    <lineage>
        <taxon>Bacteria</taxon>
        <taxon>Pseudomonadati</taxon>
        <taxon>Thermodesulfobacteriota</taxon>
        <taxon>Desulfuromonadia</taxon>
        <taxon>Desulfuromonadales</taxon>
        <taxon>Geopsychrobacteraceae</taxon>
        <taxon>Malonomonas</taxon>
    </lineage>
</organism>
<dbReference type="Gene3D" id="1.10.10.2910">
    <property type="match status" value="1"/>
</dbReference>
<sequence>MQCWRIYYCLKKMMNKNSPPKANEMRARRSANDLIKHYAISSPCEIRLEDIAMDRKVFVREGELKNTDAYLLRKGNKGIIRVRDSIPEVGRKRFAIAHELGHWEMHENDTQLNFCTEENLSDYQGSPMEVEANIFASELLVPTLVARTILGSVSPSIAAAREIANTFTISLTAAAIRLVQLSREDCMAVFSSGGIVKWWRKGKEFSDLPGISKNHILHPESEASEILCGRKPSPKMVRVPNETWFPWAKNRTEFEVYEESIQLGRYSTILTILWIISD</sequence>
<dbReference type="InterPro" id="IPR052345">
    <property type="entry name" value="Rad_response_metalloprotease"/>
</dbReference>
<dbReference type="Pfam" id="PF06114">
    <property type="entry name" value="Peptidase_M78"/>
    <property type="match status" value="1"/>
</dbReference>
<proteinExistence type="predicted"/>
<keyword evidence="3" id="KW-1185">Reference proteome</keyword>
<dbReference type="STRING" id="1122189.SAMN02745165_01736"/>
<dbReference type="PANTHER" id="PTHR43236:SF2">
    <property type="entry name" value="BLL0069 PROTEIN"/>
    <property type="match status" value="1"/>
</dbReference>
<dbReference type="Proteomes" id="UP000184171">
    <property type="component" value="Unassembled WGS sequence"/>
</dbReference>
<evidence type="ECO:0000259" key="1">
    <source>
        <dbReference type="Pfam" id="PF06114"/>
    </source>
</evidence>
<protein>
    <recommendedName>
        <fullName evidence="1">IrrE N-terminal-like domain-containing protein</fullName>
    </recommendedName>
</protein>
<dbReference type="PANTHER" id="PTHR43236">
    <property type="entry name" value="ANTITOXIN HIGA1"/>
    <property type="match status" value="1"/>
</dbReference>
<feature type="domain" description="IrrE N-terminal-like" evidence="1">
    <location>
        <begin position="57"/>
        <end position="178"/>
    </location>
</feature>
<evidence type="ECO:0000313" key="3">
    <source>
        <dbReference type="Proteomes" id="UP000184171"/>
    </source>
</evidence>
<dbReference type="AlphaFoldDB" id="A0A1M6H8T3"/>
<accession>A0A1M6H8T3</accession>
<gene>
    <name evidence="2" type="ORF">SAMN02745165_01736</name>
</gene>
<reference evidence="2 3" key="1">
    <citation type="submission" date="2016-11" db="EMBL/GenBank/DDBJ databases">
        <authorList>
            <person name="Jaros S."/>
            <person name="Januszkiewicz K."/>
            <person name="Wedrychowicz H."/>
        </authorList>
    </citation>
    <scope>NUCLEOTIDE SEQUENCE [LARGE SCALE GENOMIC DNA]</scope>
    <source>
        <strain evidence="2 3">DSM 5091</strain>
    </source>
</reference>